<comment type="caution">
    <text evidence="2">The sequence shown here is derived from an EMBL/GenBank/DDBJ whole genome shotgun (WGS) entry which is preliminary data.</text>
</comment>
<evidence type="ECO:0000313" key="3">
    <source>
        <dbReference type="Proteomes" id="UP001148018"/>
    </source>
</evidence>
<name>A0A9Q0E0M1_9TELE</name>
<proteinExistence type="predicted"/>
<dbReference type="EMBL" id="JANIIK010000110">
    <property type="protein sequence ID" value="KAJ3597151.1"/>
    <property type="molecule type" value="Genomic_DNA"/>
</dbReference>
<sequence>MPPRQRLSEAKEPHGGPFQGALLACYLTENPSRGPCQPATSQRTPPGGPAGLLPHGGPLQGALLACYLIEDPSREPCWPATSWRTSPGGPAGLLPHGGPLQGACYLMATEVLNHLKPSVSIAEGVKAGDT</sequence>
<organism evidence="2 3">
    <name type="scientific">Muraenolepis orangiensis</name>
    <name type="common">Patagonian moray cod</name>
    <dbReference type="NCBI Taxonomy" id="630683"/>
    <lineage>
        <taxon>Eukaryota</taxon>
        <taxon>Metazoa</taxon>
        <taxon>Chordata</taxon>
        <taxon>Craniata</taxon>
        <taxon>Vertebrata</taxon>
        <taxon>Euteleostomi</taxon>
        <taxon>Actinopterygii</taxon>
        <taxon>Neopterygii</taxon>
        <taxon>Teleostei</taxon>
        <taxon>Neoteleostei</taxon>
        <taxon>Acanthomorphata</taxon>
        <taxon>Zeiogadaria</taxon>
        <taxon>Gadariae</taxon>
        <taxon>Gadiformes</taxon>
        <taxon>Muraenolepidoidei</taxon>
        <taxon>Muraenolepididae</taxon>
        <taxon>Muraenolepis</taxon>
    </lineage>
</organism>
<dbReference type="Proteomes" id="UP001148018">
    <property type="component" value="Unassembled WGS sequence"/>
</dbReference>
<dbReference type="PROSITE" id="PS51257">
    <property type="entry name" value="PROKAR_LIPOPROTEIN"/>
    <property type="match status" value="1"/>
</dbReference>
<protein>
    <submittedName>
        <fullName evidence="2">Uncharacterized protein</fullName>
    </submittedName>
</protein>
<evidence type="ECO:0000256" key="1">
    <source>
        <dbReference type="SAM" id="MobiDB-lite"/>
    </source>
</evidence>
<reference evidence="2" key="1">
    <citation type="submission" date="2022-07" db="EMBL/GenBank/DDBJ databases">
        <title>Chromosome-level genome of Muraenolepis orangiensis.</title>
        <authorList>
            <person name="Kim J."/>
        </authorList>
    </citation>
    <scope>NUCLEOTIDE SEQUENCE</scope>
    <source>
        <strain evidence="2">KU_S4_2022</strain>
        <tissue evidence="2">Muscle</tissue>
    </source>
</reference>
<keyword evidence="3" id="KW-1185">Reference proteome</keyword>
<gene>
    <name evidence="2" type="ORF">NHX12_003551</name>
</gene>
<accession>A0A9Q0E0M1</accession>
<feature type="region of interest" description="Disordered" evidence="1">
    <location>
        <begin position="33"/>
        <end position="55"/>
    </location>
</feature>
<evidence type="ECO:0000313" key="2">
    <source>
        <dbReference type="EMBL" id="KAJ3597151.1"/>
    </source>
</evidence>
<dbReference type="AlphaFoldDB" id="A0A9Q0E0M1"/>